<dbReference type="InterPro" id="IPR001283">
    <property type="entry name" value="CRISP-related"/>
</dbReference>
<dbReference type="GO" id="GO:0005576">
    <property type="term" value="C:extracellular region"/>
    <property type="evidence" value="ECO:0007669"/>
    <property type="project" value="InterPro"/>
</dbReference>
<dbReference type="Pfam" id="PF00188">
    <property type="entry name" value="CAP"/>
    <property type="match status" value="1"/>
</dbReference>
<dbReference type="SUPFAM" id="SSF55797">
    <property type="entry name" value="PR-1-like"/>
    <property type="match status" value="1"/>
</dbReference>
<comment type="caution">
    <text evidence="2">The sequence shown here is derived from an EMBL/GenBank/DDBJ whole genome shotgun (WGS) entry which is preliminary data.</text>
</comment>
<dbReference type="PRINTS" id="PR00838">
    <property type="entry name" value="V5ALLERGEN"/>
</dbReference>
<dbReference type="InterPro" id="IPR014044">
    <property type="entry name" value="CAP_dom"/>
</dbReference>
<reference evidence="2 3" key="1">
    <citation type="journal article" date="2019" name="PLoS Biol.">
        <title>Sex chromosomes control vertical transmission of feminizing Wolbachia symbionts in an isopod.</title>
        <authorList>
            <person name="Becking T."/>
            <person name="Chebbi M.A."/>
            <person name="Giraud I."/>
            <person name="Moumen B."/>
            <person name="Laverre T."/>
            <person name="Caubet Y."/>
            <person name="Peccoud J."/>
            <person name="Gilbert C."/>
            <person name="Cordaux R."/>
        </authorList>
    </citation>
    <scope>NUCLEOTIDE SEQUENCE [LARGE SCALE GENOMIC DNA]</scope>
    <source>
        <strain evidence="2">ANa2</strain>
        <tissue evidence="2">Whole body excluding digestive tract and cuticle</tissue>
    </source>
</reference>
<dbReference type="AlphaFoldDB" id="A0A5N5SNC1"/>
<dbReference type="InterPro" id="IPR018244">
    <property type="entry name" value="Allrgn_V5/Tpx1_CS"/>
</dbReference>
<dbReference type="EMBL" id="SEYY01022901">
    <property type="protein sequence ID" value="KAB7495208.1"/>
    <property type="molecule type" value="Genomic_DNA"/>
</dbReference>
<dbReference type="Proteomes" id="UP000326759">
    <property type="component" value="Unassembled WGS sequence"/>
</dbReference>
<organism evidence="2 3">
    <name type="scientific">Armadillidium nasatum</name>
    <dbReference type="NCBI Taxonomy" id="96803"/>
    <lineage>
        <taxon>Eukaryota</taxon>
        <taxon>Metazoa</taxon>
        <taxon>Ecdysozoa</taxon>
        <taxon>Arthropoda</taxon>
        <taxon>Crustacea</taxon>
        <taxon>Multicrustacea</taxon>
        <taxon>Malacostraca</taxon>
        <taxon>Eumalacostraca</taxon>
        <taxon>Peracarida</taxon>
        <taxon>Isopoda</taxon>
        <taxon>Oniscidea</taxon>
        <taxon>Crinocheta</taxon>
        <taxon>Armadillidiidae</taxon>
        <taxon>Armadillidium</taxon>
    </lineage>
</organism>
<dbReference type="SMART" id="SM00198">
    <property type="entry name" value="SCP"/>
    <property type="match status" value="1"/>
</dbReference>
<proteinExistence type="predicted"/>
<dbReference type="InterPro" id="IPR035940">
    <property type="entry name" value="CAP_sf"/>
</dbReference>
<evidence type="ECO:0000259" key="1">
    <source>
        <dbReference type="SMART" id="SM00198"/>
    </source>
</evidence>
<sequence length="250" mass="28362">MLVVIDDANCNKYCDKYGKSHTMCKPKKGKACGSAYEQFKFSKKQINQLLSFHNKFRQRAANGKEIKTQGTLPKAADMCQMKWDNELAAVAQKLANQCEFKHDCNECRYILNRKRINYVGQNIAYSASNPKASDKMAKFLEGANLWYSKEVGDFKDDYVAKYKFGTKYGHYSQLIWANSCYLGCGGSIYKKGDFYHYEIVCNYGEAGNFENNPVYKKGKPCSACPKGRSCSKSYPGLCGNVKNLSFWEGM</sequence>
<dbReference type="CDD" id="cd05380">
    <property type="entry name" value="CAP_euk"/>
    <property type="match status" value="1"/>
</dbReference>
<dbReference type="InterPro" id="IPR002413">
    <property type="entry name" value="V5_allergen-like"/>
</dbReference>
<name>A0A5N5SNC1_9CRUS</name>
<dbReference type="PANTHER" id="PTHR10334">
    <property type="entry name" value="CYSTEINE-RICH SECRETORY PROTEIN-RELATED"/>
    <property type="match status" value="1"/>
</dbReference>
<accession>A0A5N5SNC1</accession>
<dbReference type="PROSITE" id="PS01009">
    <property type="entry name" value="CRISP_1"/>
    <property type="match status" value="1"/>
</dbReference>
<feature type="domain" description="SCP" evidence="1">
    <location>
        <begin position="44"/>
        <end position="211"/>
    </location>
</feature>
<dbReference type="Gene3D" id="3.40.33.10">
    <property type="entry name" value="CAP"/>
    <property type="match status" value="1"/>
</dbReference>
<evidence type="ECO:0000313" key="2">
    <source>
        <dbReference type="EMBL" id="KAB7495208.1"/>
    </source>
</evidence>
<dbReference type="PRINTS" id="PR00837">
    <property type="entry name" value="V5TPXLIKE"/>
</dbReference>
<keyword evidence="3" id="KW-1185">Reference proteome</keyword>
<evidence type="ECO:0000313" key="3">
    <source>
        <dbReference type="Proteomes" id="UP000326759"/>
    </source>
</evidence>
<gene>
    <name evidence="2" type="primary">CRVP_1</name>
    <name evidence="2" type="ORF">Anas_01848</name>
</gene>
<protein>
    <submittedName>
        <fullName evidence="2">CRISP/Allergen/PR-1</fullName>
    </submittedName>
</protein>
<dbReference type="OrthoDB" id="414826at2759"/>